<gene>
    <name evidence="1" type="ORF">FRC96_17800</name>
</gene>
<sequence length="219" mass="23351">MVKTIVVRGMALGALGSALLSCGEPVEPFGEGALELSWEVSPMGCAASEVELVEIELTNARRSYVESYPCARGAAALEALAPGSYELILRGFDPGGANTFESGTRAVTIRPERVEVLTPLPLNARPAELEVVWRFENGRVCGANGVERVEVAVYDEAFYEMARQDFDCNRGSGIIGELFAGDYIVQASADAAEEVFSGDAQVTLKRGESGQIETVLQAP</sequence>
<evidence type="ECO:0008006" key="3">
    <source>
        <dbReference type="Google" id="ProtNLM"/>
    </source>
</evidence>
<name>A0A5C6WUS7_9DELT</name>
<protein>
    <recommendedName>
        <fullName evidence="3">Lipoprotein</fullName>
    </recommendedName>
</protein>
<evidence type="ECO:0000313" key="1">
    <source>
        <dbReference type="EMBL" id="TXD32361.1"/>
    </source>
</evidence>
<organism evidence="1 2">
    <name type="scientific">Lujinxingia vulgaris</name>
    <dbReference type="NCBI Taxonomy" id="2600176"/>
    <lineage>
        <taxon>Bacteria</taxon>
        <taxon>Deltaproteobacteria</taxon>
        <taxon>Bradymonadales</taxon>
        <taxon>Lujinxingiaceae</taxon>
        <taxon>Lujinxingia</taxon>
    </lineage>
</organism>
<dbReference type="EMBL" id="VOSL01000131">
    <property type="protein sequence ID" value="TXD32361.1"/>
    <property type="molecule type" value="Genomic_DNA"/>
</dbReference>
<accession>A0A5C6WUS7</accession>
<comment type="caution">
    <text evidence="1">The sequence shown here is derived from an EMBL/GenBank/DDBJ whole genome shotgun (WGS) entry which is preliminary data.</text>
</comment>
<dbReference type="RefSeq" id="WP_146976462.1">
    <property type="nucleotide sequence ID" value="NZ_VOSL01000131.1"/>
</dbReference>
<proteinExistence type="predicted"/>
<reference evidence="1 2" key="1">
    <citation type="submission" date="2019-08" db="EMBL/GenBank/DDBJ databases">
        <title>Bradymonadales sp. TMQ2.</title>
        <authorList>
            <person name="Liang Q."/>
        </authorList>
    </citation>
    <scope>NUCLEOTIDE SEQUENCE [LARGE SCALE GENOMIC DNA]</scope>
    <source>
        <strain evidence="1 2">TMQ2</strain>
    </source>
</reference>
<dbReference type="Proteomes" id="UP000321046">
    <property type="component" value="Unassembled WGS sequence"/>
</dbReference>
<dbReference type="AlphaFoldDB" id="A0A5C6WUS7"/>
<dbReference type="OrthoDB" id="5525240at2"/>
<evidence type="ECO:0000313" key="2">
    <source>
        <dbReference type="Proteomes" id="UP000321046"/>
    </source>
</evidence>
<dbReference type="PROSITE" id="PS51257">
    <property type="entry name" value="PROKAR_LIPOPROTEIN"/>
    <property type="match status" value="1"/>
</dbReference>